<feature type="compositionally biased region" description="Basic and acidic residues" evidence="5">
    <location>
        <begin position="229"/>
        <end position="242"/>
    </location>
</feature>
<dbReference type="GO" id="GO:0000184">
    <property type="term" value="P:nuclear-transcribed mRNA catabolic process, nonsense-mediated decay"/>
    <property type="evidence" value="ECO:0007669"/>
    <property type="project" value="UniProtKB-KW"/>
</dbReference>
<feature type="compositionally biased region" description="Acidic residues" evidence="5">
    <location>
        <begin position="243"/>
        <end position="252"/>
    </location>
</feature>
<dbReference type="GO" id="GO:0003729">
    <property type="term" value="F:mRNA binding"/>
    <property type="evidence" value="ECO:0007669"/>
    <property type="project" value="TreeGrafter"/>
</dbReference>
<dbReference type="InParanoid" id="A0A7M7JHF9"/>
<dbReference type="GO" id="GO:0045727">
    <property type="term" value="P:positive regulation of translation"/>
    <property type="evidence" value="ECO:0007669"/>
    <property type="project" value="TreeGrafter"/>
</dbReference>
<evidence type="ECO:0000256" key="1">
    <source>
        <dbReference type="ARBA" id="ARBA00004123"/>
    </source>
</evidence>
<evidence type="ECO:0000256" key="2">
    <source>
        <dbReference type="ARBA" id="ARBA00005991"/>
    </source>
</evidence>
<evidence type="ECO:0000256" key="4">
    <source>
        <dbReference type="ARBA" id="ARBA00023242"/>
    </source>
</evidence>
<proteinExistence type="inferred from homology"/>
<feature type="compositionally biased region" description="Basic and acidic residues" evidence="5">
    <location>
        <begin position="363"/>
        <end position="392"/>
    </location>
</feature>
<keyword evidence="4" id="KW-0539">Nucleus</keyword>
<feature type="compositionally biased region" description="Low complexity" evidence="5">
    <location>
        <begin position="322"/>
        <end position="331"/>
    </location>
</feature>
<feature type="compositionally biased region" description="Basic and acidic residues" evidence="5">
    <location>
        <begin position="443"/>
        <end position="527"/>
    </location>
</feature>
<dbReference type="PANTHER" id="PTHR13112">
    <property type="entry name" value="UPF3 REGULATOR OF NONSENSE TRANSCRIPTS-LIKE PROTEIN"/>
    <property type="match status" value="1"/>
</dbReference>
<dbReference type="KEGG" id="vde:111246477"/>
<comment type="similarity">
    <text evidence="2">Belongs to the RENT3 family.</text>
</comment>
<dbReference type="GO" id="GO:0005730">
    <property type="term" value="C:nucleolus"/>
    <property type="evidence" value="ECO:0007669"/>
    <property type="project" value="TreeGrafter"/>
</dbReference>
<evidence type="ECO:0000313" key="7">
    <source>
        <dbReference type="EnsemblMetazoa" id="XP_022651881"/>
    </source>
</evidence>
<feature type="region of interest" description="Disordered" evidence="5">
    <location>
        <begin position="201"/>
        <end position="743"/>
    </location>
</feature>
<feature type="compositionally biased region" description="Basic and acidic residues" evidence="5">
    <location>
        <begin position="201"/>
        <end position="220"/>
    </location>
</feature>
<reference evidence="7" key="1">
    <citation type="submission" date="2021-01" db="UniProtKB">
        <authorList>
            <consortium name="EnsemblMetazoa"/>
        </authorList>
    </citation>
    <scope>IDENTIFICATION</scope>
</reference>
<feature type="compositionally biased region" description="Basic and acidic residues" evidence="5">
    <location>
        <begin position="535"/>
        <end position="592"/>
    </location>
</feature>
<dbReference type="SUPFAM" id="SSF54928">
    <property type="entry name" value="RNA-binding domain, RBD"/>
    <property type="match status" value="1"/>
</dbReference>
<dbReference type="Pfam" id="PF03467">
    <property type="entry name" value="Smg4_UPF3"/>
    <property type="match status" value="1"/>
</dbReference>
<dbReference type="OrthoDB" id="18087at2759"/>
<keyword evidence="8" id="KW-1185">Reference proteome</keyword>
<dbReference type="AlphaFoldDB" id="A0A7M7JHF9"/>
<keyword evidence="3" id="KW-0866">Nonsense-mediated mRNA decay</keyword>
<feature type="region of interest" description="Disordered" evidence="5">
    <location>
        <begin position="1"/>
        <end position="26"/>
    </location>
</feature>
<feature type="compositionally biased region" description="Basic and acidic residues" evidence="5">
    <location>
        <begin position="682"/>
        <end position="701"/>
    </location>
</feature>
<dbReference type="InterPro" id="IPR005120">
    <property type="entry name" value="UPF3_dom"/>
</dbReference>
<feature type="compositionally biased region" description="Basic and acidic residues" evidence="5">
    <location>
        <begin position="293"/>
        <end position="321"/>
    </location>
</feature>
<dbReference type="EnsemblMetazoa" id="XM_022796146">
    <property type="protein sequence ID" value="XP_022651881"/>
    <property type="gene ID" value="LOC111246477"/>
</dbReference>
<organism evidence="7 8">
    <name type="scientific">Varroa destructor</name>
    <name type="common">Honeybee mite</name>
    <dbReference type="NCBI Taxonomy" id="109461"/>
    <lineage>
        <taxon>Eukaryota</taxon>
        <taxon>Metazoa</taxon>
        <taxon>Ecdysozoa</taxon>
        <taxon>Arthropoda</taxon>
        <taxon>Chelicerata</taxon>
        <taxon>Arachnida</taxon>
        <taxon>Acari</taxon>
        <taxon>Parasitiformes</taxon>
        <taxon>Mesostigmata</taxon>
        <taxon>Gamasina</taxon>
        <taxon>Dermanyssoidea</taxon>
        <taxon>Varroidae</taxon>
        <taxon>Varroa</taxon>
    </lineage>
</organism>
<feature type="compositionally biased region" description="Basic and acidic residues" evidence="5">
    <location>
        <begin position="612"/>
        <end position="638"/>
    </location>
</feature>
<evidence type="ECO:0000256" key="3">
    <source>
        <dbReference type="ARBA" id="ARBA00023161"/>
    </source>
</evidence>
<evidence type="ECO:0000313" key="8">
    <source>
        <dbReference type="Proteomes" id="UP000594260"/>
    </source>
</evidence>
<feature type="domain" description="UPF3" evidence="6">
    <location>
        <begin position="31"/>
        <end position="197"/>
    </location>
</feature>
<evidence type="ECO:0000256" key="5">
    <source>
        <dbReference type="SAM" id="MobiDB-lite"/>
    </source>
</evidence>
<dbReference type="GeneID" id="111246477"/>
<dbReference type="OMA" id="YFVGPDW"/>
<dbReference type="InterPro" id="IPR035979">
    <property type="entry name" value="RBD_domain_sf"/>
</dbReference>
<dbReference type="Proteomes" id="UP000594260">
    <property type="component" value="Unplaced"/>
</dbReference>
<dbReference type="CDD" id="cd12455">
    <property type="entry name" value="RRM_like_Smg4_UPF3"/>
    <property type="match status" value="1"/>
</dbReference>
<dbReference type="InterPro" id="IPR039722">
    <property type="entry name" value="Upf3"/>
</dbReference>
<feature type="compositionally biased region" description="Basic and acidic residues" evidence="5">
    <location>
        <begin position="253"/>
        <end position="285"/>
    </location>
</feature>
<dbReference type="InterPro" id="IPR012677">
    <property type="entry name" value="Nucleotide-bd_a/b_plait_sf"/>
</dbReference>
<protein>
    <recommendedName>
        <fullName evidence="6">UPF3 domain-containing protein</fullName>
    </recommendedName>
</protein>
<dbReference type="GO" id="GO:0005737">
    <property type="term" value="C:cytoplasm"/>
    <property type="evidence" value="ECO:0007669"/>
    <property type="project" value="TreeGrafter"/>
</dbReference>
<dbReference type="RefSeq" id="XP_022651881.1">
    <property type="nucleotide sequence ID" value="XM_022796146.1"/>
</dbReference>
<sequence length="743" mass="85270">MTQDEKDKSDNVKVLKTSGDKRSKSRRGRVLKVVIRRLPPSMCEDDFVEQVSPLPEHDSFYFVPADNSMHSSMSGHSFSRAYIAFRDHQEVVNFRDKWDGYVFLDERGQDYPAIVEFAPFQKMPRKKPKKADIKNGTIEQDAEFQKFIETMDVEEEVDLPSLEATVEELERRDRELRANNGVPNVVTPLIEFVLAKKMEKVRMREERREEKKRKDAERKRGDKRRQKREHAVRMARESTIREESDEDAMSVEDDFHRMDIRQRIEDPHSNGRGADRDRGIHRDKATGGGGGDRGAERSGEGIREKTGRRERNRRGNKENKKGQNTKTNQNNAGYHQSDTNKNRGVNDDDEVSGPSPVGGRQSGPRDKSELYRDHGEGVDRHAKYYNDPREPKSCNQRRNARAHDGEGDHYADEPKPPRREKKGRDRDRTRDRGKGGNGNDTNNRGENRRNRGNDKDDRRDLSQRDEERWPSDDKVEGIESRKHVDKDDRPGDHKEDRRTRGEDRDRIDRDNHRDSAGTSAVDKEDRAISGATRGGDQRDREERSDRRERADRNERSDRRNEKGDNHKKGNQRERRENNRKKDNNDKDGEYRDGGAGGGAKARPPKISGGRSGGDRREDRASTAATKKDQPKVSKRYSDTRPVPLGKSKLLSGDGDDVTGEENSTRRPGDFDESPGETRASCHSREQHELRPIPRPSQKDDAAVGVKKIRNKFRPSLEIYKPGSGRKKSEPDREGKSSSPDPAQ</sequence>
<comment type="subcellular location">
    <subcellularLocation>
        <location evidence="1">Nucleus</location>
    </subcellularLocation>
</comment>
<feature type="compositionally biased region" description="Basic and acidic residues" evidence="5">
    <location>
        <begin position="726"/>
        <end position="735"/>
    </location>
</feature>
<feature type="compositionally biased region" description="Basic and acidic residues" evidence="5">
    <location>
        <begin position="1"/>
        <end position="22"/>
    </location>
</feature>
<accession>A0A7M7JHF9</accession>
<evidence type="ECO:0000259" key="6">
    <source>
        <dbReference type="Pfam" id="PF03467"/>
    </source>
</evidence>
<feature type="compositionally biased region" description="Basic and acidic residues" evidence="5">
    <location>
        <begin position="401"/>
        <end position="434"/>
    </location>
</feature>
<dbReference type="PANTHER" id="PTHR13112:SF0">
    <property type="entry name" value="FI21285P1"/>
    <property type="match status" value="1"/>
</dbReference>
<name>A0A7M7JHF9_VARDE</name>
<dbReference type="Gene3D" id="3.30.70.330">
    <property type="match status" value="1"/>
</dbReference>